<name>A0ABP9DRT6_9GAMM</name>
<proteinExistence type="predicted"/>
<gene>
    <name evidence="2" type="ORF">GCM10023332_04410</name>
</gene>
<accession>A0ABP9DRT6</accession>
<organism evidence="2 3">
    <name type="scientific">Luteimonas vadosa</name>
    <dbReference type="NCBI Taxonomy" id="1165507"/>
    <lineage>
        <taxon>Bacteria</taxon>
        <taxon>Pseudomonadati</taxon>
        <taxon>Pseudomonadota</taxon>
        <taxon>Gammaproteobacteria</taxon>
        <taxon>Lysobacterales</taxon>
        <taxon>Lysobacteraceae</taxon>
        <taxon>Luteimonas</taxon>
    </lineage>
</organism>
<evidence type="ECO:0000256" key="1">
    <source>
        <dbReference type="SAM" id="MobiDB-lite"/>
    </source>
</evidence>
<sequence length="147" mass="15299">MGDSDCNDGKRNALDQDWREYSEAVIDATCPGTPISRDSTPAVRLAPDASKRIARIGTSWIDHRKRLSGDRDALHAVAVAGAACVPSAGLVHGGNFVHVSPIACGVARVRAGIQRPVRSRSEGSVGSDSTRSIAAQRAASLSPAPST</sequence>
<keyword evidence="3" id="KW-1185">Reference proteome</keyword>
<dbReference type="EMBL" id="BAABJY010000001">
    <property type="protein sequence ID" value="GAA4855914.1"/>
    <property type="molecule type" value="Genomic_DNA"/>
</dbReference>
<dbReference type="Proteomes" id="UP001501323">
    <property type="component" value="Unassembled WGS sequence"/>
</dbReference>
<feature type="region of interest" description="Disordered" evidence="1">
    <location>
        <begin position="117"/>
        <end position="147"/>
    </location>
</feature>
<reference evidence="3" key="1">
    <citation type="journal article" date="2019" name="Int. J. Syst. Evol. Microbiol.">
        <title>The Global Catalogue of Microorganisms (GCM) 10K type strain sequencing project: providing services to taxonomists for standard genome sequencing and annotation.</title>
        <authorList>
            <consortium name="The Broad Institute Genomics Platform"/>
            <consortium name="The Broad Institute Genome Sequencing Center for Infectious Disease"/>
            <person name="Wu L."/>
            <person name="Ma J."/>
        </authorList>
    </citation>
    <scope>NUCLEOTIDE SEQUENCE [LARGE SCALE GENOMIC DNA]</scope>
    <source>
        <strain evidence="3">JCM 18392</strain>
    </source>
</reference>
<protein>
    <submittedName>
        <fullName evidence="2">Uncharacterized protein</fullName>
    </submittedName>
</protein>
<evidence type="ECO:0000313" key="3">
    <source>
        <dbReference type="Proteomes" id="UP001501323"/>
    </source>
</evidence>
<evidence type="ECO:0000313" key="2">
    <source>
        <dbReference type="EMBL" id="GAA4855914.1"/>
    </source>
</evidence>
<comment type="caution">
    <text evidence="2">The sequence shown here is derived from an EMBL/GenBank/DDBJ whole genome shotgun (WGS) entry which is preliminary data.</text>
</comment>
<feature type="compositionally biased region" description="Polar residues" evidence="1">
    <location>
        <begin position="122"/>
        <end position="133"/>
    </location>
</feature>